<dbReference type="RefSeq" id="WP_025363182.1">
    <property type="nucleotide sequence ID" value="NZ_CP006681.1"/>
</dbReference>
<protein>
    <submittedName>
        <fullName evidence="1">Uncharacterized protein</fullName>
    </submittedName>
</protein>
<dbReference type="AlphaFoldDB" id="W6A7I4"/>
<dbReference type="Proteomes" id="UP000019267">
    <property type="component" value="Chromosome"/>
</dbReference>
<sequence>MKKPQIEQVINNFKNQIVGLAKNILLQLNRSSSEKKFASLTNKSLITFWKAIDIFPIEEDINVTLVATKVASDIEQSSMANQINNFTRSYDHAGTGLMMDEICQAEIIKMLNGYFLTGNIDQRILQYVVEHI</sequence>
<proteinExistence type="predicted"/>
<dbReference type="HOGENOM" id="CLU_1915777_0_0_14"/>
<gene>
    <name evidence="1" type="ORF">SCULI_v1c06060</name>
</gene>
<accession>W6A7I4</accession>
<dbReference type="EMBL" id="CP006681">
    <property type="protein sequence ID" value="AHI52947.1"/>
    <property type="molecule type" value="Genomic_DNA"/>
</dbReference>
<evidence type="ECO:0000313" key="2">
    <source>
        <dbReference type="Proteomes" id="UP000019267"/>
    </source>
</evidence>
<dbReference type="PATRIC" id="fig|1276246.3.peg.605"/>
<dbReference type="KEGG" id="scq:SCULI_v1c06060"/>
<dbReference type="OrthoDB" id="389459at2"/>
<reference evidence="1 2" key="1">
    <citation type="journal article" date="2014" name="Genome Biol. Evol.">
        <title>Molecular evolution of the substrate utilization strategies and putative virulence factors in mosquito-associated Spiroplasma species.</title>
        <authorList>
            <person name="Chang T.H."/>
            <person name="Lo W.S."/>
            <person name="Ku C."/>
            <person name="Chen L.L."/>
            <person name="Kuo C.H."/>
        </authorList>
    </citation>
    <scope>NUCLEOTIDE SEQUENCE [LARGE SCALE GENOMIC DNA]</scope>
    <source>
        <strain evidence="1">AES-1</strain>
    </source>
</reference>
<organism evidence="1 2">
    <name type="scientific">Spiroplasma culicicola AES-1</name>
    <dbReference type="NCBI Taxonomy" id="1276246"/>
    <lineage>
        <taxon>Bacteria</taxon>
        <taxon>Bacillati</taxon>
        <taxon>Mycoplasmatota</taxon>
        <taxon>Mollicutes</taxon>
        <taxon>Entomoplasmatales</taxon>
        <taxon>Spiroplasmataceae</taxon>
        <taxon>Spiroplasma</taxon>
    </lineage>
</organism>
<dbReference type="STRING" id="1276246.SCULI_v1c06060"/>
<evidence type="ECO:0000313" key="1">
    <source>
        <dbReference type="EMBL" id="AHI52947.1"/>
    </source>
</evidence>
<name>W6A7I4_9MOLU</name>
<keyword evidence="2" id="KW-1185">Reference proteome</keyword>